<evidence type="ECO:0000313" key="3">
    <source>
        <dbReference type="Proteomes" id="UP000321580"/>
    </source>
</evidence>
<dbReference type="EMBL" id="VOOR01000053">
    <property type="protein sequence ID" value="TXB61578.1"/>
    <property type="molecule type" value="Genomic_DNA"/>
</dbReference>
<protein>
    <recommendedName>
        <fullName evidence="4">Beta-carotene 15,15'-monooxygenase</fullName>
    </recommendedName>
</protein>
<dbReference type="AlphaFoldDB" id="A0A5C6RGL5"/>
<proteinExistence type="predicted"/>
<evidence type="ECO:0000313" key="2">
    <source>
        <dbReference type="EMBL" id="TXB61578.1"/>
    </source>
</evidence>
<evidence type="ECO:0008006" key="4">
    <source>
        <dbReference type="Google" id="ProtNLM"/>
    </source>
</evidence>
<sequence>MASLLLGLYILLVRSSVFWVPFEGSPHGAGPFSAWLYEWIGHNTLPAQLLAMALLLAQGFYLNIIVSENRLAAEVSLFPGVFYVLLASLLPEFVYLSPLLLGNTFYLIVLGEVFNSYKKTEAAGDIFNIGFWTGAGALFYPSFLALLLVGFVGLNILRAFKIRERLMALAGLFVPFFLTGTWLFWDGGYPEYAQQVKSGFAWLDFSPAPVIAAYRSLGIMAVLILVLIVSYRSYLLKQSIDVQRKISIVFWGLLLSALTVFFQADIGLEHLLILTLPAGLLLSLNFIRLPRQTAEVLHLLLLALALALQFQPLLFSA</sequence>
<accession>A0A5C6RGL5</accession>
<evidence type="ECO:0000256" key="1">
    <source>
        <dbReference type="SAM" id="Phobius"/>
    </source>
</evidence>
<feature type="transmembrane region" description="Helical" evidence="1">
    <location>
        <begin position="78"/>
        <end position="109"/>
    </location>
</feature>
<feature type="transmembrane region" description="Helical" evidence="1">
    <location>
        <begin position="166"/>
        <end position="185"/>
    </location>
</feature>
<keyword evidence="1" id="KW-0812">Transmembrane</keyword>
<comment type="caution">
    <text evidence="2">The sequence shown here is derived from an EMBL/GenBank/DDBJ whole genome shotgun (WGS) entry which is preliminary data.</text>
</comment>
<dbReference type="Proteomes" id="UP000321580">
    <property type="component" value="Unassembled WGS sequence"/>
</dbReference>
<dbReference type="OrthoDB" id="1115611at2"/>
<keyword evidence="1" id="KW-0472">Membrane</keyword>
<dbReference type="RefSeq" id="WP_147169052.1">
    <property type="nucleotide sequence ID" value="NZ_VOOR01000053.1"/>
</dbReference>
<feature type="transmembrane region" description="Helical" evidence="1">
    <location>
        <begin position="296"/>
        <end position="315"/>
    </location>
</feature>
<gene>
    <name evidence="2" type="ORF">FRY97_18465</name>
</gene>
<feature type="transmembrane region" description="Helical" evidence="1">
    <location>
        <begin position="246"/>
        <end position="264"/>
    </location>
</feature>
<reference evidence="2 3" key="1">
    <citation type="submission" date="2019-08" db="EMBL/GenBank/DDBJ databases">
        <title>Genome of Phaeodactylibacter luteus.</title>
        <authorList>
            <person name="Bowman J.P."/>
        </authorList>
    </citation>
    <scope>NUCLEOTIDE SEQUENCE [LARGE SCALE GENOMIC DNA]</scope>
    <source>
        <strain evidence="2 3">KCTC 42180</strain>
    </source>
</reference>
<name>A0A5C6RGL5_9BACT</name>
<feature type="transmembrane region" description="Helical" evidence="1">
    <location>
        <begin position="212"/>
        <end position="234"/>
    </location>
</feature>
<keyword evidence="1" id="KW-1133">Transmembrane helix</keyword>
<feature type="transmembrane region" description="Helical" evidence="1">
    <location>
        <begin position="47"/>
        <end position="66"/>
    </location>
</feature>
<organism evidence="2 3">
    <name type="scientific">Phaeodactylibacter luteus</name>
    <dbReference type="NCBI Taxonomy" id="1564516"/>
    <lineage>
        <taxon>Bacteria</taxon>
        <taxon>Pseudomonadati</taxon>
        <taxon>Bacteroidota</taxon>
        <taxon>Saprospiria</taxon>
        <taxon>Saprospirales</taxon>
        <taxon>Haliscomenobacteraceae</taxon>
        <taxon>Phaeodactylibacter</taxon>
    </lineage>
</organism>
<keyword evidence="3" id="KW-1185">Reference proteome</keyword>
<feature type="transmembrane region" description="Helical" evidence="1">
    <location>
        <begin position="270"/>
        <end position="289"/>
    </location>
</feature>
<feature type="transmembrane region" description="Helical" evidence="1">
    <location>
        <begin position="129"/>
        <end position="154"/>
    </location>
</feature>